<reference evidence="8" key="1">
    <citation type="journal article" date="2013" name="Genome Announc.">
        <title>Draft genome sequence of Neofusicoccum parvum isolate UCR-NP2, a fungal vascular pathogen associated with grapevine cankers.</title>
        <authorList>
            <person name="Blanco-Ulate B."/>
            <person name="Rolshausen P."/>
            <person name="Cantu D."/>
        </authorList>
    </citation>
    <scope>NUCLEOTIDE SEQUENCE [LARGE SCALE GENOMIC DNA]</scope>
    <source>
        <strain evidence="8">UCR-NP2</strain>
    </source>
</reference>
<protein>
    <submittedName>
        <fullName evidence="7">Putative mitochondrial export translocase protein</fullName>
    </submittedName>
</protein>
<evidence type="ECO:0000256" key="1">
    <source>
        <dbReference type="ARBA" id="ARBA00004141"/>
    </source>
</evidence>
<keyword evidence="4 6" id="KW-1133">Transmembrane helix</keyword>
<feature type="transmembrane region" description="Helical" evidence="6">
    <location>
        <begin position="306"/>
        <end position="326"/>
    </location>
</feature>
<evidence type="ECO:0000256" key="2">
    <source>
        <dbReference type="ARBA" id="ARBA00009877"/>
    </source>
</evidence>
<evidence type="ECO:0000313" key="7">
    <source>
        <dbReference type="EMBL" id="EOD44284.1"/>
    </source>
</evidence>
<dbReference type="GO" id="GO:0005743">
    <property type="term" value="C:mitochondrial inner membrane"/>
    <property type="evidence" value="ECO:0007669"/>
    <property type="project" value="TreeGrafter"/>
</dbReference>
<proteinExistence type="inferred from homology"/>
<dbReference type="GO" id="GO:0032979">
    <property type="term" value="P:protein insertion into mitochondrial inner membrane from matrix"/>
    <property type="evidence" value="ECO:0007669"/>
    <property type="project" value="TreeGrafter"/>
</dbReference>
<dbReference type="GO" id="GO:0033617">
    <property type="term" value="P:mitochondrial respiratory chain complex IV assembly"/>
    <property type="evidence" value="ECO:0007669"/>
    <property type="project" value="TreeGrafter"/>
</dbReference>
<comment type="subcellular location">
    <subcellularLocation>
        <location evidence="1">Membrane</location>
        <topology evidence="1">Multi-pass membrane protein</topology>
    </subcellularLocation>
</comment>
<dbReference type="KEGG" id="npa:UCRNP2_9006"/>
<dbReference type="PANTHER" id="PTHR12428:SF65">
    <property type="entry name" value="CYTOCHROME C OXIDASE ASSEMBLY PROTEIN COX18, MITOCHONDRIAL"/>
    <property type="match status" value="1"/>
</dbReference>
<evidence type="ECO:0000313" key="8">
    <source>
        <dbReference type="Proteomes" id="UP000013521"/>
    </source>
</evidence>
<comment type="similarity">
    <text evidence="2">Belongs to the OXA1/ALB3/YidC family.</text>
</comment>
<dbReference type="GO" id="GO:0032977">
    <property type="term" value="F:membrane insertase activity"/>
    <property type="evidence" value="ECO:0007669"/>
    <property type="project" value="InterPro"/>
</dbReference>
<evidence type="ECO:0000256" key="5">
    <source>
        <dbReference type="ARBA" id="ARBA00023136"/>
    </source>
</evidence>
<feature type="transmembrane region" description="Helical" evidence="6">
    <location>
        <begin position="166"/>
        <end position="185"/>
    </location>
</feature>
<dbReference type="PANTHER" id="PTHR12428">
    <property type="entry name" value="OXA1"/>
    <property type="match status" value="1"/>
</dbReference>
<organism evidence="7 8">
    <name type="scientific">Botryosphaeria parva (strain UCR-NP2)</name>
    <name type="common">Grapevine canker fungus</name>
    <name type="synonym">Neofusicoccum parvum</name>
    <dbReference type="NCBI Taxonomy" id="1287680"/>
    <lineage>
        <taxon>Eukaryota</taxon>
        <taxon>Fungi</taxon>
        <taxon>Dikarya</taxon>
        <taxon>Ascomycota</taxon>
        <taxon>Pezizomycotina</taxon>
        <taxon>Dothideomycetes</taxon>
        <taxon>Dothideomycetes incertae sedis</taxon>
        <taxon>Botryosphaeriales</taxon>
        <taxon>Botryosphaeriaceae</taxon>
        <taxon>Neofusicoccum</taxon>
    </lineage>
</organism>
<dbReference type="HOGENOM" id="CLU_029282_1_2_1"/>
<accession>R1GEB9</accession>
<dbReference type="AlphaFoldDB" id="R1GEB9"/>
<sequence length="380" mass="41308">MLLPCPVAGLASRSRLRWPPHARTLACHNARLRSPSALQMRCVSQAVEQPAIDKGGEMVAEAILDIPWGMFELLHSAGLPWAVALPAGAVVVRALVVMPFFQIPARKAQQRSSTLMPLSHAYAILMKHRSHQLFYSSGPRHARTVARNLLAGYNASMRKRWLTERWRQMLPVAGVPIFVVVAEVIRRMAGAKSGLLGLIFGSPSSASGAAETAGAQAAGQAADGATDALDAVAQWKGTTSLPSSVPDTAVFSDWLEPSFAREGALWFPNLMLPDPLMILPFVVSGITLASLYRGSKPVSKDTEKPVGMVLRRILMTVALAIGPMTLHMPAGILLYWTASTSCAFLAHIYLDKYYPLRMPPKPCKRSIMPYPKNAQNAKKR</sequence>
<dbReference type="eggNOG" id="ENOG502SA8B">
    <property type="taxonomic scope" value="Eukaryota"/>
</dbReference>
<dbReference type="Proteomes" id="UP000013521">
    <property type="component" value="Unassembled WGS sequence"/>
</dbReference>
<dbReference type="InterPro" id="IPR001708">
    <property type="entry name" value="YidC/ALB3/OXA1/COX18"/>
</dbReference>
<gene>
    <name evidence="7" type="ORF">UCRNP2_9006</name>
</gene>
<dbReference type="STRING" id="1287680.R1GEB9"/>
<name>R1GEB9_BOTPV</name>
<dbReference type="OMA" id="RHLYPLW"/>
<feature type="transmembrane region" description="Helical" evidence="6">
    <location>
        <begin position="276"/>
        <end position="294"/>
    </location>
</feature>
<dbReference type="OrthoDB" id="2148490at2759"/>
<keyword evidence="3 6" id="KW-0812">Transmembrane</keyword>
<dbReference type="EMBL" id="KB916738">
    <property type="protein sequence ID" value="EOD44284.1"/>
    <property type="molecule type" value="Genomic_DNA"/>
</dbReference>
<evidence type="ECO:0000256" key="4">
    <source>
        <dbReference type="ARBA" id="ARBA00022989"/>
    </source>
</evidence>
<evidence type="ECO:0000256" key="6">
    <source>
        <dbReference type="SAM" id="Phobius"/>
    </source>
</evidence>
<feature type="transmembrane region" description="Helical" evidence="6">
    <location>
        <begin position="79"/>
        <end position="101"/>
    </location>
</feature>
<evidence type="ECO:0000256" key="3">
    <source>
        <dbReference type="ARBA" id="ARBA00022692"/>
    </source>
</evidence>
<keyword evidence="5 6" id="KW-0472">Membrane</keyword>